<name>A0AAV3URC6_9EURY</name>
<comment type="caution">
    <text evidence="2">The sequence shown here is derived from an EMBL/GenBank/DDBJ whole genome shotgun (WGS) entry which is preliminary data.</text>
</comment>
<dbReference type="GeneID" id="91975958"/>
<dbReference type="AlphaFoldDB" id="A0AAV3URC6"/>
<proteinExistence type="predicted"/>
<dbReference type="InterPro" id="IPR040624">
    <property type="entry name" value="HalOD1"/>
</dbReference>
<protein>
    <recommendedName>
        <fullName evidence="1">Halobacterial output domain-containing protein</fullName>
    </recommendedName>
</protein>
<reference evidence="2 3" key="1">
    <citation type="journal article" date="2019" name="Int. J. Syst. Evol. Microbiol.">
        <title>The Global Catalogue of Microorganisms (GCM) 10K type strain sequencing project: providing services to taxonomists for standard genome sequencing and annotation.</title>
        <authorList>
            <consortium name="The Broad Institute Genomics Platform"/>
            <consortium name="The Broad Institute Genome Sequencing Center for Infectious Disease"/>
            <person name="Wu L."/>
            <person name="Ma J."/>
        </authorList>
    </citation>
    <scope>NUCLEOTIDE SEQUENCE [LARGE SCALE GENOMIC DNA]</scope>
    <source>
        <strain evidence="2 3">JCM 17504</strain>
    </source>
</reference>
<dbReference type="EMBL" id="BAABKX010000030">
    <property type="protein sequence ID" value="GAA5064408.1"/>
    <property type="molecule type" value="Genomic_DNA"/>
</dbReference>
<dbReference type="Pfam" id="PF18545">
    <property type="entry name" value="HalOD1"/>
    <property type="match status" value="1"/>
</dbReference>
<evidence type="ECO:0000313" key="3">
    <source>
        <dbReference type="Proteomes" id="UP001501729"/>
    </source>
</evidence>
<keyword evidence="3" id="KW-1185">Reference proteome</keyword>
<evidence type="ECO:0000259" key="1">
    <source>
        <dbReference type="Pfam" id="PF18545"/>
    </source>
</evidence>
<evidence type="ECO:0000313" key="2">
    <source>
        <dbReference type="EMBL" id="GAA5064408.1"/>
    </source>
</evidence>
<gene>
    <name evidence="2" type="ORF">GCM10025751_53980</name>
</gene>
<organism evidence="2 3">
    <name type="scientific">Haladaptatus pallidirubidus</name>
    <dbReference type="NCBI Taxonomy" id="1008152"/>
    <lineage>
        <taxon>Archaea</taxon>
        <taxon>Methanobacteriati</taxon>
        <taxon>Methanobacteriota</taxon>
        <taxon>Stenosarchaea group</taxon>
        <taxon>Halobacteria</taxon>
        <taxon>Halobacteriales</taxon>
        <taxon>Haladaptataceae</taxon>
        <taxon>Haladaptatus</taxon>
    </lineage>
</organism>
<sequence>MGESNTNTPSDDQSTAREPSITVLIHEAIATQKKSDLNDCPPLYDVVNPDALDKLFAPTRKTERHGTVTFKYCGFQVTVNADRTVELEPIDAKSS</sequence>
<dbReference type="Proteomes" id="UP001501729">
    <property type="component" value="Unassembled WGS sequence"/>
</dbReference>
<feature type="domain" description="Halobacterial output" evidence="1">
    <location>
        <begin position="19"/>
        <end position="89"/>
    </location>
</feature>
<accession>A0AAV3URC6</accession>
<dbReference type="RefSeq" id="WP_227778869.1">
    <property type="nucleotide sequence ID" value="NZ_BAABKX010000030.1"/>
</dbReference>